<evidence type="ECO:0000313" key="2">
    <source>
        <dbReference type="Proteomes" id="UP000827872"/>
    </source>
</evidence>
<name>A0ACB8F788_9SAUR</name>
<protein>
    <submittedName>
        <fullName evidence="1">Uncharacterized protein</fullName>
    </submittedName>
</protein>
<evidence type="ECO:0000313" key="1">
    <source>
        <dbReference type="EMBL" id="KAH8001197.1"/>
    </source>
</evidence>
<dbReference type="EMBL" id="CM037621">
    <property type="protein sequence ID" value="KAH8001197.1"/>
    <property type="molecule type" value="Genomic_DNA"/>
</dbReference>
<organism evidence="1 2">
    <name type="scientific">Sphaerodactylus townsendi</name>
    <dbReference type="NCBI Taxonomy" id="933632"/>
    <lineage>
        <taxon>Eukaryota</taxon>
        <taxon>Metazoa</taxon>
        <taxon>Chordata</taxon>
        <taxon>Craniata</taxon>
        <taxon>Vertebrata</taxon>
        <taxon>Euteleostomi</taxon>
        <taxon>Lepidosauria</taxon>
        <taxon>Squamata</taxon>
        <taxon>Bifurcata</taxon>
        <taxon>Gekkota</taxon>
        <taxon>Sphaerodactylidae</taxon>
        <taxon>Sphaerodactylus</taxon>
    </lineage>
</organism>
<comment type="caution">
    <text evidence="1">The sequence shown here is derived from an EMBL/GenBank/DDBJ whole genome shotgun (WGS) entry which is preliminary data.</text>
</comment>
<accession>A0ACB8F788</accession>
<proteinExistence type="predicted"/>
<reference evidence="1" key="1">
    <citation type="submission" date="2021-08" db="EMBL/GenBank/DDBJ databases">
        <title>The first chromosome-level gecko genome reveals the dynamic sex chromosomes of Neotropical dwarf geckos (Sphaerodactylidae: Sphaerodactylus).</title>
        <authorList>
            <person name="Pinto B.J."/>
            <person name="Keating S.E."/>
            <person name="Gamble T."/>
        </authorList>
    </citation>
    <scope>NUCLEOTIDE SEQUENCE</scope>
    <source>
        <strain evidence="1">TG3544</strain>
    </source>
</reference>
<gene>
    <name evidence="1" type="ORF">K3G42_001919</name>
</gene>
<dbReference type="Proteomes" id="UP000827872">
    <property type="component" value="Linkage Group LG08"/>
</dbReference>
<keyword evidence="2" id="KW-1185">Reference proteome</keyword>
<sequence>MEPASTGGATFPTPQWVNASSRGGRRRKRTTFSKCQLEILVGAFEVNRYPGIDLREDLARRIGVPESRVQVWFQNRRARYPCGKKDDVVPATRPWSQQSIPSAPTLSDASLEAGMPWPPSNPTLGGQFCAPRSLRLASYCQESGNRSICLQASQCSPGVDAQIEERPLMRSSSHDSGIGITPPLLSPYVSISPSPAPPSIGSISPPAFSSIGNTPPPAFSYTDQVLEQQAVPPVLYGQPAQGSDHCTSLPELTDEDLTVLQSPGRRYQTREHGVLL</sequence>